<dbReference type="Pfam" id="PF11736">
    <property type="entry name" value="DUF3299"/>
    <property type="match status" value="1"/>
</dbReference>
<dbReference type="Gene3D" id="2.40.50.870">
    <property type="entry name" value="Protein of unknown function (DUF3299)"/>
    <property type="match status" value="1"/>
</dbReference>
<reference evidence="3 4" key="1">
    <citation type="submission" date="2019-09" db="EMBL/GenBank/DDBJ databases">
        <title>Hydrogenophaga aromatica sp. nov., isolated from a para-xylene-degrading enrichment culture.</title>
        <authorList>
            <person name="Tancsics A."/>
            <person name="Banerjee S."/>
        </authorList>
    </citation>
    <scope>NUCLEOTIDE SEQUENCE [LARGE SCALE GENOMIC DNA]</scope>
    <source>
        <strain evidence="3 4">D2P1</strain>
    </source>
</reference>
<evidence type="ECO:0000256" key="2">
    <source>
        <dbReference type="SAM" id="SignalP"/>
    </source>
</evidence>
<evidence type="ECO:0000313" key="4">
    <source>
        <dbReference type="Proteomes" id="UP000545507"/>
    </source>
</evidence>
<proteinExistence type="predicted"/>
<accession>A0A7Y8L0D7</accession>
<comment type="caution">
    <text evidence="3">The sequence shown here is derived from an EMBL/GenBank/DDBJ whole genome shotgun (WGS) entry which is preliminary data.</text>
</comment>
<evidence type="ECO:0000313" key="3">
    <source>
        <dbReference type="EMBL" id="NWF48043.1"/>
    </source>
</evidence>
<name>A0A7Y8L0D7_9BURK</name>
<organism evidence="3 4">
    <name type="scientific">Hydrogenophaga aromaticivorans</name>
    <dbReference type="NCBI Taxonomy" id="2610898"/>
    <lineage>
        <taxon>Bacteria</taxon>
        <taxon>Pseudomonadati</taxon>
        <taxon>Pseudomonadota</taxon>
        <taxon>Betaproteobacteria</taxon>
        <taxon>Burkholderiales</taxon>
        <taxon>Comamonadaceae</taxon>
        <taxon>Hydrogenophaga</taxon>
    </lineage>
</organism>
<protein>
    <submittedName>
        <fullName evidence="3">DUF3299 domain-containing protein</fullName>
    </submittedName>
</protein>
<dbReference type="InterPro" id="IPR021727">
    <property type="entry name" value="DUF3299"/>
</dbReference>
<feature type="chain" id="PRO_5030872174" evidence="2">
    <location>
        <begin position="24"/>
        <end position="182"/>
    </location>
</feature>
<dbReference type="AlphaFoldDB" id="A0A7Y8L0D7"/>
<gene>
    <name evidence="3" type="ORF">F3K02_22705</name>
</gene>
<dbReference type="EMBL" id="VYGV01000025">
    <property type="protein sequence ID" value="NWF48043.1"/>
    <property type="molecule type" value="Genomic_DNA"/>
</dbReference>
<feature type="region of interest" description="Disordered" evidence="1">
    <location>
        <begin position="30"/>
        <end position="56"/>
    </location>
</feature>
<dbReference type="Proteomes" id="UP000545507">
    <property type="component" value="Unassembled WGS sequence"/>
</dbReference>
<evidence type="ECO:0000256" key="1">
    <source>
        <dbReference type="SAM" id="MobiDB-lite"/>
    </source>
</evidence>
<keyword evidence="2" id="KW-0732">Signal</keyword>
<keyword evidence="4" id="KW-1185">Reference proteome</keyword>
<sequence length="182" mass="19223">MNHLSRSLITVSLCGATAVFAQALSSPLGSPPASAPAGAPSAVPHGQGAGVHSPLSPFAPLKPRTDVVAWSVLTDVKTRIQNRRIVPVYPAAVTALDQKTIRLQGFMMPLGPGEQQRHFLLASVPLTCAFCTPGGPESMVEVRTVKPVKYSQAAVVVEGRFHVLQNDPAGLYYRFTEAAGVK</sequence>
<feature type="signal peptide" evidence="2">
    <location>
        <begin position="1"/>
        <end position="23"/>
    </location>
</feature>